<dbReference type="EMBL" id="JAEKNQ010000054">
    <property type="protein sequence ID" value="MBJ7604146.1"/>
    <property type="molecule type" value="Genomic_DNA"/>
</dbReference>
<dbReference type="SUPFAM" id="SSF51735">
    <property type="entry name" value="NAD(P)-binding Rossmann-fold domains"/>
    <property type="match status" value="1"/>
</dbReference>
<dbReference type="PROSITE" id="PS00061">
    <property type="entry name" value="ADH_SHORT"/>
    <property type="match status" value="1"/>
</dbReference>
<dbReference type="FunFam" id="3.40.50.720:FF:000084">
    <property type="entry name" value="Short-chain dehydrogenase reductase"/>
    <property type="match status" value="1"/>
</dbReference>
<dbReference type="CDD" id="cd05233">
    <property type="entry name" value="SDR_c"/>
    <property type="match status" value="1"/>
</dbReference>
<dbReference type="Proteomes" id="UP000620075">
    <property type="component" value="Unassembled WGS sequence"/>
</dbReference>
<dbReference type="PRINTS" id="PR00080">
    <property type="entry name" value="SDRFAMILY"/>
</dbReference>
<dbReference type="GO" id="GO:0016491">
    <property type="term" value="F:oxidoreductase activity"/>
    <property type="evidence" value="ECO:0007669"/>
    <property type="project" value="UniProtKB-KW"/>
</dbReference>
<comment type="caution">
    <text evidence="3">The sequence shown here is derived from an EMBL/GenBank/DDBJ whole genome shotgun (WGS) entry which is preliminary data.</text>
</comment>
<sequence>MTAGRLVRQVAVVTGGAQGIGRAIVEKLAAEGARVAVWDLRPVSAKDYDAPADSVECLRCDVSLETDVAAASDATTERLGLVSVLVNNAGVNAYFDAVQMAETDWDGFMGVDLKGSWLCCKHLLPGMQNRGGVIVNIASIHAFMTTPGMFPYAAAKSGLLGLTRSLALDYGPAGVRAVAVCPGWIHTHLVDEWLERQENPEAALAAVVARHPRGRIGSPADVANLVAFLASDEAGFITGTAHLVDGGLSAQFSN</sequence>
<gene>
    <name evidence="3" type="ORF">JF888_13285</name>
</gene>
<accession>A0A934ND36</accession>
<dbReference type="Pfam" id="PF13561">
    <property type="entry name" value="adh_short_C2"/>
    <property type="match status" value="1"/>
</dbReference>
<keyword evidence="2" id="KW-0560">Oxidoreductase</keyword>
<evidence type="ECO:0000313" key="4">
    <source>
        <dbReference type="Proteomes" id="UP000620075"/>
    </source>
</evidence>
<dbReference type="PRINTS" id="PR00081">
    <property type="entry name" value="GDHRDH"/>
</dbReference>
<dbReference type="InterPro" id="IPR036291">
    <property type="entry name" value="NAD(P)-bd_dom_sf"/>
</dbReference>
<evidence type="ECO:0000313" key="3">
    <source>
        <dbReference type="EMBL" id="MBJ7604146.1"/>
    </source>
</evidence>
<dbReference type="RefSeq" id="WP_338181287.1">
    <property type="nucleotide sequence ID" value="NZ_JAEKNQ010000054.1"/>
</dbReference>
<evidence type="ECO:0000256" key="2">
    <source>
        <dbReference type="ARBA" id="ARBA00023002"/>
    </source>
</evidence>
<name>A0A934ND36_9BACT</name>
<dbReference type="InterPro" id="IPR020904">
    <property type="entry name" value="Sc_DH/Rdtase_CS"/>
</dbReference>
<reference evidence="3 4" key="1">
    <citation type="submission" date="2020-10" db="EMBL/GenBank/DDBJ databases">
        <title>Ca. Dormibacterota MAGs.</title>
        <authorList>
            <person name="Montgomery K."/>
        </authorList>
    </citation>
    <scope>NUCLEOTIDE SEQUENCE [LARGE SCALE GENOMIC DNA]</scope>
    <source>
        <strain evidence="3">SC8811_S16_3</strain>
    </source>
</reference>
<protein>
    <submittedName>
        <fullName evidence="3">SDR family oxidoreductase</fullName>
    </submittedName>
</protein>
<dbReference type="Gene3D" id="3.40.50.720">
    <property type="entry name" value="NAD(P)-binding Rossmann-like Domain"/>
    <property type="match status" value="1"/>
</dbReference>
<dbReference type="InterPro" id="IPR002347">
    <property type="entry name" value="SDR_fam"/>
</dbReference>
<dbReference type="AlphaFoldDB" id="A0A934ND36"/>
<dbReference type="PANTHER" id="PTHR24321">
    <property type="entry name" value="DEHYDROGENASES, SHORT CHAIN"/>
    <property type="match status" value="1"/>
</dbReference>
<comment type="similarity">
    <text evidence="1">Belongs to the short-chain dehydrogenases/reductases (SDR) family.</text>
</comment>
<evidence type="ECO:0000256" key="1">
    <source>
        <dbReference type="ARBA" id="ARBA00006484"/>
    </source>
</evidence>
<dbReference type="PANTHER" id="PTHR24321:SF8">
    <property type="entry name" value="ESTRADIOL 17-BETA-DEHYDROGENASE 8-RELATED"/>
    <property type="match status" value="1"/>
</dbReference>
<organism evidence="3 4">
    <name type="scientific">Candidatus Dormiibacter inghamiae</name>
    <dbReference type="NCBI Taxonomy" id="3127013"/>
    <lineage>
        <taxon>Bacteria</taxon>
        <taxon>Bacillati</taxon>
        <taxon>Candidatus Dormiibacterota</taxon>
        <taxon>Candidatus Dormibacteria</taxon>
        <taxon>Candidatus Dormibacterales</taxon>
        <taxon>Candidatus Dormibacteraceae</taxon>
        <taxon>Candidatus Dormiibacter</taxon>
    </lineage>
</organism>
<proteinExistence type="inferred from homology"/>